<dbReference type="Gene3D" id="2.60.420.10">
    <property type="entry name" value="Maltose phosphorylase, domain 3"/>
    <property type="match status" value="1"/>
</dbReference>
<gene>
    <name evidence="2" type="ORF">MUN86_09020</name>
</gene>
<evidence type="ECO:0000313" key="2">
    <source>
        <dbReference type="EMBL" id="UOQ67976.1"/>
    </source>
</evidence>
<evidence type="ECO:0000259" key="1">
    <source>
        <dbReference type="Pfam" id="PF17390"/>
    </source>
</evidence>
<dbReference type="RefSeq" id="WP_245124377.1">
    <property type="nucleotide sequence ID" value="NZ_CP095061.1"/>
</dbReference>
<keyword evidence="3" id="KW-1185">Reference proteome</keyword>
<dbReference type="Proteomes" id="UP000830401">
    <property type="component" value="Chromosome"/>
</dbReference>
<sequence length="97" mass="10552">MKPTPTAGLTSVQASYRSVRGLVKSSWKQEPKRFTWNITVPGNTKALVYIPAKDVKDVEESGKKVSGVAGVKFVRMEGDRAVFEVGSGDYAFVANTK</sequence>
<name>A0ABY4GB07_9BACT</name>
<dbReference type="InterPro" id="IPR035398">
    <property type="entry name" value="Bac_rhamnosid_C"/>
</dbReference>
<dbReference type="PANTHER" id="PTHR33307:SF6">
    <property type="entry name" value="ALPHA-RHAMNOSIDASE (EUROFUNG)-RELATED"/>
    <property type="match status" value="1"/>
</dbReference>
<feature type="domain" description="Alpha-L-rhamnosidase C-terminal" evidence="1">
    <location>
        <begin position="2"/>
        <end position="63"/>
    </location>
</feature>
<protein>
    <recommendedName>
        <fullName evidence="1">Alpha-L-rhamnosidase C-terminal domain-containing protein</fullName>
    </recommendedName>
</protein>
<reference evidence="2" key="1">
    <citation type="submission" date="2022-04" db="EMBL/GenBank/DDBJ databases">
        <title>Hymenobacter sp. isolated from the air.</title>
        <authorList>
            <person name="Won M."/>
            <person name="Lee C.-M."/>
            <person name="Woen H.-Y."/>
            <person name="Kwon S.-W."/>
        </authorList>
    </citation>
    <scope>NUCLEOTIDE SEQUENCE</scope>
    <source>
        <strain evidence="2">5420S-77</strain>
    </source>
</reference>
<organism evidence="2 3">
    <name type="scientific">Hymenobacter volaticus</name>
    <dbReference type="NCBI Taxonomy" id="2932254"/>
    <lineage>
        <taxon>Bacteria</taxon>
        <taxon>Pseudomonadati</taxon>
        <taxon>Bacteroidota</taxon>
        <taxon>Cytophagia</taxon>
        <taxon>Cytophagales</taxon>
        <taxon>Hymenobacteraceae</taxon>
        <taxon>Hymenobacter</taxon>
    </lineage>
</organism>
<proteinExistence type="predicted"/>
<dbReference type="PANTHER" id="PTHR33307">
    <property type="entry name" value="ALPHA-RHAMNOSIDASE (EUROFUNG)"/>
    <property type="match status" value="1"/>
</dbReference>
<dbReference type="InterPro" id="IPR016007">
    <property type="entry name" value="Alpha_rhamnosid"/>
</dbReference>
<dbReference type="EMBL" id="CP095061">
    <property type="protein sequence ID" value="UOQ67976.1"/>
    <property type="molecule type" value="Genomic_DNA"/>
</dbReference>
<dbReference type="Pfam" id="PF17390">
    <property type="entry name" value="Bac_rhamnosid_C"/>
    <property type="match status" value="1"/>
</dbReference>
<accession>A0ABY4GB07</accession>
<evidence type="ECO:0000313" key="3">
    <source>
        <dbReference type="Proteomes" id="UP000830401"/>
    </source>
</evidence>